<dbReference type="InterPro" id="IPR008271">
    <property type="entry name" value="Ser/Thr_kinase_AS"/>
</dbReference>
<evidence type="ECO:0000256" key="4">
    <source>
        <dbReference type="ARBA" id="ARBA00022777"/>
    </source>
</evidence>
<dbReference type="PANTHER" id="PTHR22974:SF21">
    <property type="entry name" value="DUAL SPECIFICITY PROTEIN KINASE TTK"/>
    <property type="match status" value="1"/>
</dbReference>
<evidence type="ECO:0000256" key="3">
    <source>
        <dbReference type="ARBA" id="ARBA00022741"/>
    </source>
</evidence>
<dbReference type="GO" id="GO:0000776">
    <property type="term" value="C:kinetochore"/>
    <property type="evidence" value="ECO:0007669"/>
    <property type="project" value="TreeGrafter"/>
</dbReference>
<reference evidence="9" key="2">
    <citation type="submission" date="2023-05" db="EMBL/GenBank/DDBJ databases">
        <authorList>
            <person name="Fouks B."/>
        </authorList>
    </citation>
    <scope>NUCLEOTIDE SEQUENCE</scope>
    <source>
        <strain evidence="9">Stay&amp;Tobe</strain>
        <tissue evidence="9">Testes</tissue>
    </source>
</reference>
<evidence type="ECO:0000259" key="8">
    <source>
        <dbReference type="PROSITE" id="PS50011"/>
    </source>
</evidence>
<feature type="region of interest" description="Disordered" evidence="7">
    <location>
        <begin position="1"/>
        <end position="22"/>
    </location>
</feature>
<dbReference type="Proteomes" id="UP001233999">
    <property type="component" value="Unassembled WGS sequence"/>
</dbReference>
<dbReference type="FunFam" id="3.30.200.20:FF:000131">
    <property type="entry name" value="Dual specificity protein kinase TTK"/>
    <property type="match status" value="1"/>
</dbReference>
<gene>
    <name evidence="9" type="ORF">L9F63_000342</name>
</gene>
<evidence type="ECO:0000256" key="6">
    <source>
        <dbReference type="PROSITE-ProRule" id="PRU10141"/>
    </source>
</evidence>
<protein>
    <recommendedName>
        <fullName evidence="8">Protein kinase domain-containing protein</fullName>
    </recommendedName>
</protein>
<dbReference type="SMART" id="SM00220">
    <property type="entry name" value="S_TKc"/>
    <property type="match status" value="1"/>
</dbReference>
<keyword evidence="2" id="KW-0808">Transferase</keyword>
<keyword evidence="5 6" id="KW-0067">ATP-binding</keyword>
<feature type="binding site" evidence="6">
    <location>
        <position position="436"/>
    </location>
    <ligand>
        <name>ATP</name>
        <dbReference type="ChEBI" id="CHEBI:30616"/>
    </ligand>
</feature>
<reference evidence="9" key="1">
    <citation type="journal article" date="2023" name="IScience">
        <title>Live-bearing cockroach genome reveals convergent evolutionary mechanisms linked to viviparity in insects and beyond.</title>
        <authorList>
            <person name="Fouks B."/>
            <person name="Harrison M.C."/>
            <person name="Mikhailova A.A."/>
            <person name="Marchal E."/>
            <person name="English S."/>
            <person name="Carruthers M."/>
            <person name="Jennings E.C."/>
            <person name="Chiamaka E.L."/>
            <person name="Frigard R.A."/>
            <person name="Pippel M."/>
            <person name="Attardo G.M."/>
            <person name="Benoit J.B."/>
            <person name="Bornberg-Bauer E."/>
            <person name="Tobe S.S."/>
        </authorList>
    </citation>
    <scope>NUCLEOTIDE SEQUENCE</scope>
    <source>
        <strain evidence="9">Stay&amp;Tobe</strain>
    </source>
</reference>
<sequence length="689" mass="78351">MYGVYRHASDSEAEDSSNHSTSSFYNICSLKKKTVPLHKRRRNLENRTSPYEPLRLIYTSPGNSSSSNVINGPQSKEEKESYVGNSLGNIQEVPENQIKEDNSNPAKSVDDSLEDLLPSETSKYDTSCSSSKSQMEISLLHGEENKNMEVSPLLINDIRNIHVLGNIQNLPEMRLDLKKTPENPNSNKDIIAIPEKVNIYKENYINNSAYHKLTPENPNSNKDIITIPEKVNIDKENYINNSAYHKLTPENPNSNKDIITIPEKVNIYKENYINNSAYHKLTPENPNSNKDIITIPEKVNIDKENYINNSAYHNKLTPVPRPHNGLSKPSSTALQLVTPAMLNQREIKYNSRNTREENFPVKMLKFQTPNRISENAKSDCVMMPPPVPQIKVTPEQKQIYVINGKNYEIQSILGRGGSSKVYQVLDPETSCQLAMKEVDLSFGEKSVIEGYLQEIDLLKKMQDSESVIKMCDYEYIKAKEKLYVIMEKGETDLSKLIKNITKTKPMPIITVVYYWVEMLRAVKDIHAKNIIHLDLKPSNFLLVCGRLKLIDFGIASSVQDDMTSIYKDVQNGTFNYISPEALEKTYNSDKNGCIRLSYKSDIWSLGCILYSLLYGKTPFQHIPHIAKYAAITNKNHCIEYPSTRKDCPPVLLHAVQQCLMHDPKKRPTATSLLELPYLNQLPPESCLQG</sequence>
<evidence type="ECO:0000313" key="10">
    <source>
        <dbReference type="Proteomes" id="UP001233999"/>
    </source>
</evidence>
<evidence type="ECO:0000256" key="1">
    <source>
        <dbReference type="ARBA" id="ARBA00022527"/>
    </source>
</evidence>
<keyword evidence="3 6" id="KW-0547">Nucleotide-binding</keyword>
<organism evidence="9 10">
    <name type="scientific">Diploptera punctata</name>
    <name type="common">Pacific beetle cockroach</name>
    <dbReference type="NCBI Taxonomy" id="6984"/>
    <lineage>
        <taxon>Eukaryota</taxon>
        <taxon>Metazoa</taxon>
        <taxon>Ecdysozoa</taxon>
        <taxon>Arthropoda</taxon>
        <taxon>Hexapoda</taxon>
        <taxon>Insecta</taxon>
        <taxon>Pterygota</taxon>
        <taxon>Neoptera</taxon>
        <taxon>Polyneoptera</taxon>
        <taxon>Dictyoptera</taxon>
        <taxon>Blattodea</taxon>
        <taxon>Blaberoidea</taxon>
        <taxon>Blaberidae</taxon>
        <taxon>Diplopterinae</taxon>
        <taxon>Diploptera</taxon>
    </lineage>
</organism>
<accession>A0AAD8ALW4</accession>
<feature type="region of interest" description="Disordered" evidence="7">
    <location>
        <begin position="38"/>
        <end position="82"/>
    </location>
</feature>
<dbReference type="GO" id="GO:0007094">
    <property type="term" value="P:mitotic spindle assembly checkpoint signaling"/>
    <property type="evidence" value="ECO:0007669"/>
    <property type="project" value="TreeGrafter"/>
</dbReference>
<dbReference type="Pfam" id="PF00069">
    <property type="entry name" value="Pkinase"/>
    <property type="match status" value="1"/>
</dbReference>
<dbReference type="PROSITE" id="PS00107">
    <property type="entry name" value="PROTEIN_KINASE_ATP"/>
    <property type="match status" value="1"/>
</dbReference>
<dbReference type="EMBL" id="JASPKZ010000013">
    <property type="protein sequence ID" value="KAJ9601503.1"/>
    <property type="molecule type" value="Genomic_DNA"/>
</dbReference>
<keyword evidence="10" id="KW-1185">Reference proteome</keyword>
<name>A0AAD8ALW4_DIPPU</name>
<dbReference type="GO" id="GO:0005634">
    <property type="term" value="C:nucleus"/>
    <property type="evidence" value="ECO:0007669"/>
    <property type="project" value="TreeGrafter"/>
</dbReference>
<dbReference type="Gene3D" id="3.30.200.20">
    <property type="entry name" value="Phosphorylase Kinase, domain 1"/>
    <property type="match status" value="1"/>
</dbReference>
<dbReference type="PROSITE" id="PS50011">
    <property type="entry name" value="PROTEIN_KINASE_DOM"/>
    <property type="match status" value="1"/>
</dbReference>
<dbReference type="GO" id="GO:0034501">
    <property type="term" value="P:protein localization to kinetochore"/>
    <property type="evidence" value="ECO:0007669"/>
    <property type="project" value="TreeGrafter"/>
</dbReference>
<dbReference type="InterPro" id="IPR011009">
    <property type="entry name" value="Kinase-like_dom_sf"/>
</dbReference>
<feature type="domain" description="Protein kinase" evidence="8">
    <location>
        <begin position="407"/>
        <end position="678"/>
    </location>
</feature>
<dbReference type="SUPFAM" id="SSF56112">
    <property type="entry name" value="Protein kinase-like (PK-like)"/>
    <property type="match status" value="1"/>
</dbReference>
<dbReference type="GO" id="GO:0033316">
    <property type="term" value="P:meiotic spindle assembly checkpoint signaling"/>
    <property type="evidence" value="ECO:0007669"/>
    <property type="project" value="TreeGrafter"/>
</dbReference>
<evidence type="ECO:0000313" key="9">
    <source>
        <dbReference type="EMBL" id="KAJ9601503.1"/>
    </source>
</evidence>
<keyword evidence="4" id="KW-0418">Kinase</keyword>
<dbReference type="GO" id="GO:0004712">
    <property type="term" value="F:protein serine/threonine/tyrosine kinase activity"/>
    <property type="evidence" value="ECO:0007669"/>
    <property type="project" value="TreeGrafter"/>
</dbReference>
<dbReference type="GO" id="GO:0004674">
    <property type="term" value="F:protein serine/threonine kinase activity"/>
    <property type="evidence" value="ECO:0007669"/>
    <property type="project" value="UniProtKB-KW"/>
</dbReference>
<evidence type="ECO:0000256" key="7">
    <source>
        <dbReference type="SAM" id="MobiDB-lite"/>
    </source>
</evidence>
<evidence type="ECO:0000256" key="2">
    <source>
        <dbReference type="ARBA" id="ARBA00022679"/>
    </source>
</evidence>
<dbReference type="AlphaFoldDB" id="A0AAD8ALW4"/>
<feature type="compositionally biased region" description="Polar residues" evidence="7">
    <location>
        <begin position="60"/>
        <end position="74"/>
    </location>
</feature>
<evidence type="ECO:0000256" key="5">
    <source>
        <dbReference type="ARBA" id="ARBA00022840"/>
    </source>
</evidence>
<dbReference type="GO" id="GO:0005524">
    <property type="term" value="F:ATP binding"/>
    <property type="evidence" value="ECO:0007669"/>
    <property type="project" value="UniProtKB-UniRule"/>
</dbReference>
<proteinExistence type="predicted"/>
<keyword evidence="1" id="KW-0723">Serine/threonine-protein kinase</keyword>
<dbReference type="InterPro" id="IPR000719">
    <property type="entry name" value="Prot_kinase_dom"/>
</dbReference>
<comment type="caution">
    <text evidence="9">The sequence shown here is derived from an EMBL/GenBank/DDBJ whole genome shotgun (WGS) entry which is preliminary data.</text>
</comment>
<dbReference type="GO" id="GO:0007059">
    <property type="term" value="P:chromosome segregation"/>
    <property type="evidence" value="ECO:0007669"/>
    <property type="project" value="TreeGrafter"/>
</dbReference>
<dbReference type="InterPro" id="IPR017441">
    <property type="entry name" value="Protein_kinase_ATP_BS"/>
</dbReference>
<dbReference type="Gene3D" id="1.10.510.10">
    <property type="entry name" value="Transferase(Phosphotransferase) domain 1"/>
    <property type="match status" value="1"/>
</dbReference>
<dbReference type="PROSITE" id="PS00108">
    <property type="entry name" value="PROTEIN_KINASE_ST"/>
    <property type="match status" value="1"/>
</dbReference>
<dbReference type="PANTHER" id="PTHR22974">
    <property type="entry name" value="MIXED LINEAGE PROTEIN KINASE"/>
    <property type="match status" value="1"/>
</dbReference>